<protein>
    <submittedName>
        <fullName evidence="2">Uncharacterized protein</fullName>
    </submittedName>
</protein>
<organism evidence="2 3">
    <name type="scientific">Oryza meyeriana var. granulata</name>
    <dbReference type="NCBI Taxonomy" id="110450"/>
    <lineage>
        <taxon>Eukaryota</taxon>
        <taxon>Viridiplantae</taxon>
        <taxon>Streptophyta</taxon>
        <taxon>Embryophyta</taxon>
        <taxon>Tracheophyta</taxon>
        <taxon>Spermatophyta</taxon>
        <taxon>Magnoliopsida</taxon>
        <taxon>Liliopsida</taxon>
        <taxon>Poales</taxon>
        <taxon>Poaceae</taxon>
        <taxon>BOP clade</taxon>
        <taxon>Oryzoideae</taxon>
        <taxon>Oryzeae</taxon>
        <taxon>Oryzinae</taxon>
        <taxon>Oryza</taxon>
        <taxon>Oryza meyeriana</taxon>
    </lineage>
</organism>
<reference evidence="2 3" key="1">
    <citation type="submission" date="2019-11" db="EMBL/GenBank/DDBJ databases">
        <title>Whole genome sequence of Oryza granulata.</title>
        <authorList>
            <person name="Li W."/>
        </authorList>
    </citation>
    <scope>NUCLEOTIDE SEQUENCE [LARGE SCALE GENOMIC DNA]</scope>
    <source>
        <strain evidence="3">cv. Menghai</strain>
        <tissue evidence="2">Leaf</tissue>
    </source>
</reference>
<comment type="caution">
    <text evidence="2">The sequence shown here is derived from an EMBL/GenBank/DDBJ whole genome shotgun (WGS) entry which is preliminary data.</text>
</comment>
<evidence type="ECO:0000313" key="2">
    <source>
        <dbReference type="EMBL" id="KAF0904748.1"/>
    </source>
</evidence>
<feature type="region of interest" description="Disordered" evidence="1">
    <location>
        <begin position="1"/>
        <end position="35"/>
    </location>
</feature>
<evidence type="ECO:0000256" key="1">
    <source>
        <dbReference type="SAM" id="MobiDB-lite"/>
    </source>
</evidence>
<keyword evidence="3" id="KW-1185">Reference proteome</keyword>
<proteinExistence type="predicted"/>
<dbReference type="OrthoDB" id="1934145at2759"/>
<feature type="compositionally biased region" description="Low complexity" evidence="1">
    <location>
        <begin position="1"/>
        <end position="19"/>
    </location>
</feature>
<name>A0A6G1CW90_9ORYZ</name>
<dbReference type="AlphaFoldDB" id="A0A6G1CW90"/>
<gene>
    <name evidence="2" type="ORF">E2562_036879</name>
</gene>
<evidence type="ECO:0000313" key="3">
    <source>
        <dbReference type="Proteomes" id="UP000479710"/>
    </source>
</evidence>
<dbReference type="EMBL" id="SPHZ02000008">
    <property type="protein sequence ID" value="KAF0904748.1"/>
    <property type="molecule type" value="Genomic_DNA"/>
</dbReference>
<dbReference type="Proteomes" id="UP000479710">
    <property type="component" value="Unassembled WGS sequence"/>
</dbReference>
<accession>A0A6G1CW90</accession>
<sequence>MATPLSSPFAPAATTTTTPLPSPHQLRNGRRCHRPRSSVGVPVEFGFSAYSERLNGALASVGLAALLLVELGSGQALVKYHQPATLLLQVYTIAAAGAVFVKYEKERISVWPGPPATKPWATADLYEYRRLRIGMNINDCGGGHNFEL</sequence>